<accession>A0AB38X947</accession>
<evidence type="ECO:0000256" key="1">
    <source>
        <dbReference type="SAM" id="SignalP"/>
    </source>
</evidence>
<reference evidence="2" key="1">
    <citation type="submission" date="2022-11" db="EMBL/GenBank/DDBJ databases">
        <title>Whole genome sequence of Levilactobacillus brevis SMB091.</title>
        <authorList>
            <person name="Kim J.-M."/>
            <person name="Kim O.-C."/>
            <person name="Choi Y.H."/>
            <person name="Han N.S."/>
            <person name="Hurh B."/>
        </authorList>
    </citation>
    <scope>NUCLEOTIDE SEQUENCE</scope>
    <source>
        <strain evidence="2">SMB091</strain>
        <plasmid evidence="2">pBRV563</plasmid>
    </source>
</reference>
<name>A0AB38X947_LEVBR</name>
<dbReference type="EMBL" id="CP113120">
    <property type="protein sequence ID" value="WAD03042.1"/>
    <property type="molecule type" value="Genomic_DNA"/>
</dbReference>
<dbReference type="Proteomes" id="UP001164768">
    <property type="component" value="Plasmid pBRV563"/>
</dbReference>
<evidence type="ECO:0008006" key="4">
    <source>
        <dbReference type="Google" id="ProtNLM"/>
    </source>
</evidence>
<proteinExistence type="predicted"/>
<geneLocation type="plasmid" evidence="2 3">
    <name>pBRV563</name>
</geneLocation>
<sequence>MKKILGYVAGAAALLALGGCASSSASAQGDKSSSMKTVTSSKQIKLRTPYKKNAQKLEFKNGRKNAKLTISKGKKQCVKKFDVKTKGNFNVKLTKAQAKKLSQCSSFKYSVAQKGYKTYTITDTISK</sequence>
<feature type="signal peptide" evidence="1">
    <location>
        <begin position="1"/>
        <end position="27"/>
    </location>
</feature>
<dbReference type="RefSeq" id="WP_125766002.1">
    <property type="nucleotide sequence ID" value="NZ_CP103392.1"/>
</dbReference>
<protein>
    <recommendedName>
        <fullName evidence="4">Lipoprotein</fullName>
    </recommendedName>
</protein>
<organism evidence="2 3">
    <name type="scientific">Levilactobacillus brevis</name>
    <name type="common">Lactobacillus brevis</name>
    <dbReference type="NCBI Taxonomy" id="1580"/>
    <lineage>
        <taxon>Bacteria</taxon>
        <taxon>Bacillati</taxon>
        <taxon>Bacillota</taxon>
        <taxon>Bacilli</taxon>
        <taxon>Lactobacillales</taxon>
        <taxon>Lactobacillaceae</taxon>
        <taxon>Levilactobacillus</taxon>
    </lineage>
</organism>
<gene>
    <name evidence="2" type="ORF">ORR04_12910</name>
</gene>
<evidence type="ECO:0000313" key="3">
    <source>
        <dbReference type="Proteomes" id="UP001164768"/>
    </source>
</evidence>
<dbReference type="AlphaFoldDB" id="A0AB38X947"/>
<feature type="chain" id="PRO_5044246603" description="Lipoprotein" evidence="1">
    <location>
        <begin position="28"/>
        <end position="127"/>
    </location>
</feature>
<dbReference type="PROSITE" id="PS51257">
    <property type="entry name" value="PROKAR_LIPOPROTEIN"/>
    <property type="match status" value="1"/>
</dbReference>
<evidence type="ECO:0000313" key="2">
    <source>
        <dbReference type="EMBL" id="WAD03042.1"/>
    </source>
</evidence>
<keyword evidence="2" id="KW-0614">Plasmid</keyword>
<keyword evidence="1" id="KW-0732">Signal</keyword>